<dbReference type="GO" id="GO:0055091">
    <property type="term" value="P:phospholipid homeostasis"/>
    <property type="evidence" value="ECO:0007669"/>
    <property type="project" value="TreeGrafter"/>
</dbReference>
<sequence>MWESVQGAYHSRIVEAGREPLFLLLIGLITAFLFIRFSTRMIRRGTPWWPGNVTPGGLHIHHVVFGQTLMLVAGVGGFAYHGSHGLLRNGLAIAFGAGCGLVLDEFALVLHLEDVYWSEQGRKSVDAVILAIALIALLLLGELPLGGFTGRPSIGQLIGAAVLLLLVVVSLLKGKLWTGLIGVMLPVLAVVGAIRLARPGSPWARWRYRSRPKRMARAERREARVHRRVTAFKARAYNLLAGAPDVVQGGDVPPTALPGPALVPVPATAPVPVPARALAPWRRRCAGFAEWYLRIAALLNLLAGLIAPFRERVQRANSGDFFTPVLVTAGFTAALFAALLAVMLRRRKRAAWIVATAVVALYAVLFGLALVLLPEDREHPFNWVSATLTALLLGALLASRRAFHARGARGNLLLGLSVLLVGGLLVTTLGAVLVHAGTTPRADWGDCFDYALVRLFTVSGFGEVAPSVTVNRWAGLTINVLGAALFLLVLRVFFRSPHGRVLLEPQDEQRLRALLERHGARDSLGYFALRRDKSVCWSPSGKAAVLYRVVNGVSLASGDPIGDPEAWPQAIERWRELARLNAWVPAVTGAGEQAGTIYRRTGLKALEFGDEAIVEVADFSLEGRSMRTLRQAHNRVRKAGYHAVIRRHRDIPEAELTALVHLADAWRHGRTERGFSMALGRLGDPADGDCVMAECRDENDRTCALLSFVPWGAHGLSLDLMRRDRESTSGLVEFLVTELLLRGKARTLPLTRVSLNFAMFRYVFEQGGKLGAGPVLRLCRATLRFLSRWWQLESLYRANAKYQPSWEPRFLLYEKSSELPTIAVANGLAEGFLVRPRLPSVRSLRRGEPHPSGGPADAGGQSSGLAGQV</sequence>
<feature type="transmembrane region" description="Helical" evidence="7">
    <location>
        <begin position="92"/>
        <end position="112"/>
    </location>
</feature>
<dbReference type="PANTHER" id="PTHR34697">
    <property type="entry name" value="PHOSPHATIDYLGLYCEROL LYSYLTRANSFERASE"/>
    <property type="match status" value="1"/>
</dbReference>
<accession>A0A7W7VX88</accession>
<dbReference type="InterPro" id="IPR031553">
    <property type="entry name" value="tRNA-synt_2_TM"/>
</dbReference>
<comment type="caution">
    <text evidence="10">The sequence shown here is derived from an EMBL/GenBank/DDBJ whole genome shotgun (WGS) entry which is preliminary data.</text>
</comment>
<evidence type="ECO:0000256" key="6">
    <source>
        <dbReference type="SAM" id="MobiDB-lite"/>
    </source>
</evidence>
<dbReference type="AlphaFoldDB" id="A0A7W7VX88"/>
<keyword evidence="10" id="KW-0030">Aminoacyl-tRNA synthetase</keyword>
<evidence type="ECO:0000313" key="11">
    <source>
        <dbReference type="Proteomes" id="UP000540506"/>
    </source>
</evidence>
<feature type="transmembrane region" description="Helical" evidence="7">
    <location>
        <begin position="59"/>
        <end position="80"/>
    </location>
</feature>
<feature type="domain" description="Lysyl-tRNA synthetase N-terminal transmembrane region" evidence="9">
    <location>
        <begin position="286"/>
        <end position="492"/>
    </location>
</feature>
<dbReference type="EC" id="6.1.1.6" evidence="10"/>
<organism evidence="10 11">
    <name type="scientific">Kitasatospora kifunensis</name>
    <name type="common">Streptomyces kifunensis</name>
    <dbReference type="NCBI Taxonomy" id="58351"/>
    <lineage>
        <taxon>Bacteria</taxon>
        <taxon>Bacillati</taxon>
        <taxon>Actinomycetota</taxon>
        <taxon>Actinomycetes</taxon>
        <taxon>Kitasatosporales</taxon>
        <taxon>Streptomycetaceae</taxon>
        <taxon>Kitasatospora</taxon>
    </lineage>
</organism>
<evidence type="ECO:0000256" key="2">
    <source>
        <dbReference type="ARBA" id="ARBA00022475"/>
    </source>
</evidence>
<feature type="transmembrane region" description="Helical" evidence="7">
    <location>
        <begin position="321"/>
        <end position="344"/>
    </location>
</feature>
<keyword evidence="11" id="KW-1185">Reference proteome</keyword>
<evidence type="ECO:0000256" key="3">
    <source>
        <dbReference type="ARBA" id="ARBA00022692"/>
    </source>
</evidence>
<feature type="region of interest" description="Disordered" evidence="6">
    <location>
        <begin position="843"/>
        <end position="869"/>
    </location>
</feature>
<gene>
    <name evidence="10" type="ORF">FHR34_004462</name>
</gene>
<dbReference type="GO" id="GO:0004824">
    <property type="term" value="F:lysine-tRNA ligase activity"/>
    <property type="evidence" value="ECO:0007669"/>
    <property type="project" value="UniProtKB-EC"/>
</dbReference>
<dbReference type="RefSeq" id="WP_184937695.1">
    <property type="nucleotide sequence ID" value="NZ_JACHJV010000001.1"/>
</dbReference>
<feature type="transmembrane region" description="Helical" evidence="7">
    <location>
        <begin position="473"/>
        <end position="494"/>
    </location>
</feature>
<comment type="subcellular location">
    <subcellularLocation>
        <location evidence="1">Cell membrane</location>
        <topology evidence="1">Multi-pass membrane protein</topology>
    </subcellularLocation>
</comment>
<keyword evidence="2" id="KW-1003">Cell membrane</keyword>
<feature type="transmembrane region" description="Helical" evidence="7">
    <location>
        <begin position="124"/>
        <end position="141"/>
    </location>
</feature>
<feature type="transmembrane region" description="Helical" evidence="7">
    <location>
        <begin position="177"/>
        <end position="197"/>
    </location>
</feature>
<dbReference type="GO" id="GO:0005886">
    <property type="term" value="C:plasma membrane"/>
    <property type="evidence" value="ECO:0007669"/>
    <property type="project" value="UniProtKB-SubCell"/>
</dbReference>
<protein>
    <submittedName>
        <fullName evidence="10">Lysyl-tRNA synthetase class 2</fullName>
        <ecNumber evidence="10">6.1.1.6</ecNumber>
    </submittedName>
</protein>
<name>A0A7W7VX88_KITKI</name>
<dbReference type="Pfam" id="PF09924">
    <property type="entry name" value="LPG_synthase_C"/>
    <property type="match status" value="1"/>
</dbReference>
<feature type="transmembrane region" description="Helical" evidence="7">
    <location>
        <begin position="411"/>
        <end position="434"/>
    </location>
</feature>
<evidence type="ECO:0000259" key="8">
    <source>
        <dbReference type="Pfam" id="PF09924"/>
    </source>
</evidence>
<dbReference type="Proteomes" id="UP000540506">
    <property type="component" value="Unassembled WGS sequence"/>
</dbReference>
<feature type="transmembrane region" description="Helical" evidence="7">
    <location>
        <begin position="380"/>
        <end position="399"/>
    </location>
</feature>
<evidence type="ECO:0000256" key="4">
    <source>
        <dbReference type="ARBA" id="ARBA00022989"/>
    </source>
</evidence>
<keyword evidence="5 7" id="KW-0472">Membrane</keyword>
<dbReference type="GO" id="GO:0016755">
    <property type="term" value="F:aminoacyltransferase activity"/>
    <property type="evidence" value="ECO:0007669"/>
    <property type="project" value="TreeGrafter"/>
</dbReference>
<feature type="transmembrane region" description="Helical" evidence="7">
    <location>
        <begin position="21"/>
        <end position="39"/>
    </location>
</feature>
<dbReference type="InterPro" id="IPR051211">
    <property type="entry name" value="PG_lysyltransferase"/>
</dbReference>
<evidence type="ECO:0000256" key="5">
    <source>
        <dbReference type="ARBA" id="ARBA00023136"/>
    </source>
</evidence>
<dbReference type="Pfam" id="PF16995">
    <property type="entry name" value="tRNA-synt_2_TM"/>
    <property type="match status" value="1"/>
</dbReference>
<feature type="domain" description="Phosphatidylglycerol lysyltransferase C-terminal" evidence="8">
    <location>
        <begin position="512"/>
        <end position="813"/>
    </location>
</feature>
<dbReference type="EMBL" id="JACHJV010000001">
    <property type="protein sequence ID" value="MBB4925469.1"/>
    <property type="molecule type" value="Genomic_DNA"/>
</dbReference>
<evidence type="ECO:0000313" key="10">
    <source>
        <dbReference type="EMBL" id="MBB4925469.1"/>
    </source>
</evidence>
<keyword evidence="10" id="KW-0436">Ligase</keyword>
<keyword evidence="4 7" id="KW-1133">Transmembrane helix</keyword>
<evidence type="ECO:0000256" key="7">
    <source>
        <dbReference type="SAM" id="Phobius"/>
    </source>
</evidence>
<evidence type="ECO:0000256" key="1">
    <source>
        <dbReference type="ARBA" id="ARBA00004651"/>
    </source>
</evidence>
<feature type="transmembrane region" description="Helical" evidence="7">
    <location>
        <begin position="291"/>
        <end position="309"/>
    </location>
</feature>
<feature type="transmembrane region" description="Helical" evidence="7">
    <location>
        <begin position="351"/>
        <end position="374"/>
    </location>
</feature>
<keyword evidence="3 7" id="KW-0812">Transmembrane</keyword>
<dbReference type="PANTHER" id="PTHR34697:SF2">
    <property type="entry name" value="PHOSPHATIDYLGLYCEROL LYSYLTRANSFERASE"/>
    <property type="match status" value="1"/>
</dbReference>
<reference evidence="10 11" key="1">
    <citation type="submission" date="2020-08" db="EMBL/GenBank/DDBJ databases">
        <title>Sequencing the genomes of 1000 actinobacteria strains.</title>
        <authorList>
            <person name="Klenk H.-P."/>
        </authorList>
    </citation>
    <scope>NUCLEOTIDE SEQUENCE [LARGE SCALE GENOMIC DNA]</scope>
    <source>
        <strain evidence="10 11">DSM 41654</strain>
    </source>
</reference>
<proteinExistence type="predicted"/>
<evidence type="ECO:0000259" key="9">
    <source>
        <dbReference type="Pfam" id="PF16995"/>
    </source>
</evidence>
<dbReference type="InterPro" id="IPR024320">
    <property type="entry name" value="LPG_synthase_C"/>
</dbReference>
<feature type="transmembrane region" description="Helical" evidence="7">
    <location>
        <begin position="153"/>
        <end position="171"/>
    </location>
</feature>